<evidence type="ECO:0000313" key="2">
    <source>
        <dbReference type="Proteomes" id="UP000316621"/>
    </source>
</evidence>
<evidence type="ECO:0000313" key="1">
    <source>
        <dbReference type="EMBL" id="RZC84461.1"/>
    </source>
</evidence>
<dbReference type="InterPro" id="IPR036322">
    <property type="entry name" value="WD40_repeat_dom_sf"/>
</dbReference>
<dbReference type="InterPro" id="IPR001680">
    <property type="entry name" value="WD40_rpt"/>
</dbReference>
<protein>
    <submittedName>
        <fullName evidence="1">Uncharacterized protein</fullName>
    </submittedName>
</protein>
<dbReference type="AlphaFoldDB" id="A0A4Y7LJP6"/>
<accession>A0A4Y7LJP6</accession>
<dbReference type="InterPro" id="IPR015943">
    <property type="entry name" value="WD40/YVTN_repeat-like_dom_sf"/>
</dbReference>
<sequence length="164" mass="18160">MNARLQLHLIPLMVTAGPGGEKPPHNLKIDWDITYDFGDVEVLNLENENWEIMNSLSSRRRRVTMCTQCSGKVGVPKQLVITEDPFPIPDAITEAGLISPLGYSQSLTEPTTSISLQDDTRILTSAGDQKIKIWNVEERVCIGVLTGHTGRVTSICVVHRNLKP</sequence>
<gene>
    <name evidence="1" type="ORF">C5167_047246</name>
</gene>
<dbReference type="STRING" id="3469.A0A4Y7LJP6"/>
<name>A0A4Y7LJP6_PAPSO</name>
<dbReference type="Gene3D" id="2.130.10.10">
    <property type="entry name" value="YVTN repeat-like/Quinoprotein amine dehydrogenase"/>
    <property type="match status" value="1"/>
</dbReference>
<dbReference type="SUPFAM" id="SSF50978">
    <property type="entry name" value="WD40 repeat-like"/>
    <property type="match status" value="1"/>
</dbReference>
<dbReference type="Pfam" id="PF00400">
    <property type="entry name" value="WD40"/>
    <property type="match status" value="1"/>
</dbReference>
<feature type="non-terminal residue" evidence="1">
    <location>
        <position position="164"/>
    </location>
</feature>
<dbReference type="Proteomes" id="UP000316621">
    <property type="component" value="Chromosome 11"/>
</dbReference>
<dbReference type="EMBL" id="CM010725">
    <property type="protein sequence ID" value="RZC84461.1"/>
    <property type="molecule type" value="Genomic_DNA"/>
</dbReference>
<keyword evidence="2" id="KW-1185">Reference proteome</keyword>
<organism evidence="1 2">
    <name type="scientific">Papaver somniferum</name>
    <name type="common">Opium poppy</name>
    <dbReference type="NCBI Taxonomy" id="3469"/>
    <lineage>
        <taxon>Eukaryota</taxon>
        <taxon>Viridiplantae</taxon>
        <taxon>Streptophyta</taxon>
        <taxon>Embryophyta</taxon>
        <taxon>Tracheophyta</taxon>
        <taxon>Spermatophyta</taxon>
        <taxon>Magnoliopsida</taxon>
        <taxon>Ranunculales</taxon>
        <taxon>Papaveraceae</taxon>
        <taxon>Papaveroideae</taxon>
        <taxon>Papaver</taxon>
    </lineage>
</organism>
<proteinExistence type="predicted"/>
<dbReference type="Gramene" id="RZC84461">
    <property type="protein sequence ID" value="RZC84461"/>
    <property type="gene ID" value="C5167_047246"/>
</dbReference>
<reference evidence="1 2" key="1">
    <citation type="journal article" date="2018" name="Science">
        <title>The opium poppy genome and morphinan production.</title>
        <authorList>
            <person name="Guo L."/>
            <person name="Winzer T."/>
            <person name="Yang X."/>
            <person name="Li Y."/>
            <person name="Ning Z."/>
            <person name="He Z."/>
            <person name="Teodor R."/>
            <person name="Lu Y."/>
            <person name="Bowser T.A."/>
            <person name="Graham I.A."/>
            <person name="Ye K."/>
        </authorList>
    </citation>
    <scope>NUCLEOTIDE SEQUENCE [LARGE SCALE GENOMIC DNA]</scope>
    <source>
        <strain evidence="2">cv. HN1</strain>
        <tissue evidence="1">Leaves</tissue>
    </source>
</reference>